<feature type="domain" description="RED-like N-terminal" evidence="4">
    <location>
        <begin position="111"/>
        <end position="225"/>
    </location>
</feature>
<feature type="region of interest" description="Disordered" evidence="3">
    <location>
        <begin position="370"/>
        <end position="422"/>
    </location>
</feature>
<evidence type="ECO:0000313" key="6">
    <source>
        <dbReference type="Proteomes" id="UP000481153"/>
    </source>
</evidence>
<feature type="region of interest" description="Disordered" evidence="3">
    <location>
        <begin position="249"/>
        <end position="296"/>
    </location>
</feature>
<sequence>MSLSQADFRRLLETPRVVPQSGDGGAKNRSQLNFGGKRPGAPKSSKDREKYYKKFKKTSEEETDQPKKPRATLMDPTYQGKYRDRAAERRAGVIVDDQEAMEIEATINPVGDGKASSLARGLDMDLLSKLKQEKEKLKAQHDLMMTSRTGSEIKDLEPTPAKTSALGLGVLRILKKMTTDANAKHVSDLFLPGRLHYEFDINSFDVDTLPRFVQISKDDCPEPERAGVSGYIPTELLLDVQDCFKPKELRKRKKETPPPSPQEMKSLTTIEEEEDDDSDGDIFADVGEYVPPGEEDEVATPAVAKGDIFKNLSAAQIERDTKEREKRVHEEKMLEAALSKAKAMYEKSEVVAAEREKAERLRKKILGDTDEYGECFPDYEEVEEEGDDGKKTKDGDGKEKPKKRKDKKTEQILAKEKAKNKS</sequence>
<evidence type="ECO:0000256" key="2">
    <source>
        <dbReference type="ARBA" id="ARBA00023242"/>
    </source>
</evidence>
<dbReference type="PANTHER" id="PTHR12765">
    <property type="entry name" value="RED PROTEIN IK FACTOR CYTOKINE IK"/>
    <property type="match status" value="1"/>
</dbReference>
<name>A0A6G0XJP2_9STRA</name>
<dbReference type="Pfam" id="PF07808">
    <property type="entry name" value="RED_N"/>
    <property type="match status" value="1"/>
</dbReference>
<dbReference type="GO" id="GO:0005634">
    <property type="term" value="C:nucleus"/>
    <property type="evidence" value="ECO:0007669"/>
    <property type="project" value="UniProtKB-SubCell"/>
</dbReference>
<keyword evidence="6" id="KW-1185">Reference proteome</keyword>
<keyword evidence="2" id="KW-0539">Nucleus</keyword>
<evidence type="ECO:0000256" key="1">
    <source>
        <dbReference type="ARBA" id="ARBA00004123"/>
    </source>
</evidence>
<feature type="region of interest" description="Disordered" evidence="3">
    <location>
        <begin position="1"/>
        <end position="75"/>
    </location>
</feature>
<feature type="compositionally biased region" description="Acidic residues" evidence="3">
    <location>
        <begin position="270"/>
        <end position="282"/>
    </location>
</feature>
<gene>
    <name evidence="5" type="ORF">Ae201684_004179</name>
</gene>
<dbReference type="VEuPathDB" id="FungiDB:AeMF1_005297"/>
<reference evidence="5 6" key="1">
    <citation type="submission" date="2019-07" db="EMBL/GenBank/DDBJ databases">
        <title>Genomics analysis of Aphanomyces spp. identifies a new class of oomycete effector associated with host adaptation.</title>
        <authorList>
            <person name="Gaulin E."/>
        </authorList>
    </citation>
    <scope>NUCLEOTIDE SEQUENCE [LARGE SCALE GENOMIC DNA]</scope>
    <source>
        <strain evidence="5 6">ATCC 201684</strain>
    </source>
</reference>
<feature type="compositionally biased region" description="Acidic residues" evidence="3">
    <location>
        <begin position="370"/>
        <end position="387"/>
    </location>
</feature>
<dbReference type="InterPro" id="IPR039896">
    <property type="entry name" value="Red-like"/>
</dbReference>
<feature type="compositionally biased region" description="Basic and acidic residues" evidence="3">
    <location>
        <begin position="388"/>
        <end position="399"/>
    </location>
</feature>
<evidence type="ECO:0000259" key="4">
    <source>
        <dbReference type="Pfam" id="PF07808"/>
    </source>
</evidence>
<organism evidence="5 6">
    <name type="scientific">Aphanomyces euteiches</name>
    <dbReference type="NCBI Taxonomy" id="100861"/>
    <lineage>
        <taxon>Eukaryota</taxon>
        <taxon>Sar</taxon>
        <taxon>Stramenopiles</taxon>
        <taxon>Oomycota</taxon>
        <taxon>Saprolegniomycetes</taxon>
        <taxon>Saprolegniales</taxon>
        <taxon>Verrucalvaceae</taxon>
        <taxon>Aphanomyces</taxon>
    </lineage>
</organism>
<evidence type="ECO:0000313" key="5">
    <source>
        <dbReference type="EMBL" id="KAF0740444.1"/>
    </source>
</evidence>
<dbReference type="Proteomes" id="UP000481153">
    <property type="component" value="Unassembled WGS sequence"/>
</dbReference>
<comment type="subcellular location">
    <subcellularLocation>
        <location evidence="1">Nucleus</location>
    </subcellularLocation>
</comment>
<dbReference type="EMBL" id="VJMJ01000052">
    <property type="protein sequence ID" value="KAF0740444.1"/>
    <property type="molecule type" value="Genomic_DNA"/>
</dbReference>
<proteinExistence type="predicted"/>
<accession>A0A6G0XJP2</accession>
<evidence type="ECO:0000256" key="3">
    <source>
        <dbReference type="SAM" id="MobiDB-lite"/>
    </source>
</evidence>
<dbReference type="InterPro" id="IPR012916">
    <property type="entry name" value="RED_N"/>
</dbReference>
<feature type="compositionally biased region" description="Basic and acidic residues" evidence="3">
    <location>
        <begin position="44"/>
        <end position="67"/>
    </location>
</feature>
<dbReference type="AlphaFoldDB" id="A0A6G0XJP2"/>
<comment type="caution">
    <text evidence="5">The sequence shown here is derived from an EMBL/GenBank/DDBJ whole genome shotgun (WGS) entry which is preliminary data.</text>
</comment>
<protein>
    <recommendedName>
        <fullName evidence="4">RED-like N-terminal domain-containing protein</fullName>
    </recommendedName>
</protein>
<feature type="compositionally biased region" description="Basic and acidic residues" evidence="3">
    <location>
        <begin position="407"/>
        <end position="422"/>
    </location>
</feature>